<keyword evidence="5" id="KW-0433">Leucine-rich repeat</keyword>
<evidence type="ECO:0000256" key="5">
    <source>
        <dbReference type="ARBA" id="ARBA00022614"/>
    </source>
</evidence>
<feature type="domain" description="Protein kinase" evidence="19">
    <location>
        <begin position="358"/>
        <end position="632"/>
    </location>
</feature>
<keyword evidence="7" id="KW-0812">Transmembrane</keyword>
<organism evidence="20 21">
    <name type="scientific">Juglans regia</name>
    <name type="common">English walnut</name>
    <dbReference type="NCBI Taxonomy" id="51240"/>
    <lineage>
        <taxon>Eukaryota</taxon>
        <taxon>Viridiplantae</taxon>
        <taxon>Streptophyta</taxon>
        <taxon>Embryophyta</taxon>
        <taxon>Tracheophyta</taxon>
        <taxon>Spermatophyta</taxon>
        <taxon>Magnoliopsida</taxon>
        <taxon>eudicotyledons</taxon>
        <taxon>Gunneridae</taxon>
        <taxon>Pentapetalae</taxon>
        <taxon>rosids</taxon>
        <taxon>fabids</taxon>
        <taxon>Fagales</taxon>
        <taxon>Juglandaceae</taxon>
        <taxon>Juglans</taxon>
    </lineage>
</organism>
<evidence type="ECO:0000256" key="2">
    <source>
        <dbReference type="ARBA" id="ARBA00008684"/>
    </source>
</evidence>
<sequence length="656" mass="73595">MLMGARWARLMRAPSPHALLIFALAHVVMLSFTAMKSFGASDTEILMKFKESLGHAKAFDNWDPNVSPCEGNRGRWVGVICLNGNVRGLQLENEGLMGTIDVDSLVSLRHLRTLSFMNNTLAGPMPDIKKLSALKSVYLSYNHFSGEIPDDAFEGMSYLKKVFLSNNEFTGRIPSSLLDLPRLMALTLDENKFEGQIPSFEQKNLKKFNVSNNDLEGPIPVSLSMMDSNCFSGNQYLCGPPLESCKYRSTRLPVSRFALIVVLTGFLIAVIIGVLIYFIFYMKMQPSPLIERTSTSLKDKNRFNVASYRHQDQVLVQEERQPEISSSSTGNTRKVEHAPKLSFVRDDRERFDLHDLLRASAEILGSTTYGSSYKARIMGGQSLVVKRYKQMNSVGREEFQEHMRRLGNLSHPNLLPLVAHYYRKEEKLLISDFVENGSLASALHGNHSEDKPALDWLTRLRIIKGVARGLAYLYDAIPTLVLPNGHLKSSNVLLDRSFNPVMTDYALAPVISLNLAQRTMIAYKSPEYAKHGRITKKTDVWSFGILILEILTGKFPENYLMQAHDRNADLASWVNTTIKEKKTNEVLDSDMGGVKNSKSELLKLLKIGLSCCEEDEERRLDMKEAVERIEQLEGESAGKYASSVAINGGDVYSLGV</sequence>
<dbReference type="PANTHER" id="PTHR48007:SF19">
    <property type="entry name" value="POLLEN RECEPTOR-LIKE KINASE 5"/>
    <property type="match status" value="1"/>
</dbReference>
<evidence type="ECO:0000313" key="21">
    <source>
        <dbReference type="RefSeq" id="XP_035539706.1"/>
    </source>
</evidence>
<dbReference type="Pfam" id="PF00560">
    <property type="entry name" value="LRR_1"/>
    <property type="match status" value="1"/>
</dbReference>
<dbReference type="GO" id="GO:0005524">
    <property type="term" value="F:ATP binding"/>
    <property type="evidence" value="ECO:0007669"/>
    <property type="project" value="UniProtKB-KW"/>
</dbReference>
<dbReference type="GO" id="GO:0004674">
    <property type="term" value="F:protein serine/threonine kinase activity"/>
    <property type="evidence" value="ECO:0000318"/>
    <property type="project" value="GO_Central"/>
</dbReference>
<proteinExistence type="inferred from homology"/>
<dbReference type="Pfam" id="PF08263">
    <property type="entry name" value="LRRNT_2"/>
    <property type="match status" value="1"/>
</dbReference>
<evidence type="ECO:0000256" key="7">
    <source>
        <dbReference type="ARBA" id="ARBA00022692"/>
    </source>
</evidence>
<dbReference type="Gene3D" id="3.80.10.10">
    <property type="entry name" value="Ribonuclease Inhibitor"/>
    <property type="match status" value="2"/>
</dbReference>
<accession>A0A6P9DX33</accession>
<comment type="subcellular location">
    <subcellularLocation>
        <location evidence="1">Membrane</location>
        <topology evidence="1">Single-pass membrane protein</topology>
    </subcellularLocation>
</comment>
<dbReference type="RefSeq" id="XP_035539706.1">
    <property type="nucleotide sequence ID" value="XM_035683813.1"/>
</dbReference>
<keyword evidence="15" id="KW-0675">Receptor</keyword>
<protein>
    <recommendedName>
        <fullName evidence="3">non-specific serine/threonine protein kinase</fullName>
        <ecNumber evidence="3">2.7.11.1</ecNumber>
    </recommendedName>
</protein>
<gene>
    <name evidence="21" type="primary">LOC109004945</name>
</gene>
<dbReference type="InterPro" id="IPR001245">
    <property type="entry name" value="Ser-Thr/Tyr_kinase_cat_dom"/>
</dbReference>
<dbReference type="InterPro" id="IPR000719">
    <property type="entry name" value="Prot_kinase_dom"/>
</dbReference>
<evidence type="ECO:0000256" key="8">
    <source>
        <dbReference type="ARBA" id="ARBA00022729"/>
    </source>
</evidence>
<dbReference type="Pfam" id="PF07714">
    <property type="entry name" value="PK_Tyr_Ser-Thr"/>
    <property type="match status" value="1"/>
</dbReference>
<keyword evidence="10" id="KW-0547">Nucleotide-binding</keyword>
<dbReference type="SUPFAM" id="SSF56112">
    <property type="entry name" value="Protein kinase-like (PK-like)"/>
    <property type="match status" value="1"/>
</dbReference>
<keyword evidence="9" id="KW-0677">Repeat</keyword>
<evidence type="ECO:0000256" key="18">
    <source>
        <dbReference type="ARBA" id="ARBA00048679"/>
    </source>
</evidence>
<evidence type="ECO:0000256" key="12">
    <source>
        <dbReference type="ARBA" id="ARBA00022840"/>
    </source>
</evidence>
<dbReference type="KEGG" id="jre:109004945"/>
<comment type="catalytic activity">
    <reaction evidence="17">
        <text>L-threonyl-[protein] + ATP = O-phospho-L-threonyl-[protein] + ADP + H(+)</text>
        <dbReference type="Rhea" id="RHEA:46608"/>
        <dbReference type="Rhea" id="RHEA-COMP:11060"/>
        <dbReference type="Rhea" id="RHEA-COMP:11605"/>
        <dbReference type="ChEBI" id="CHEBI:15378"/>
        <dbReference type="ChEBI" id="CHEBI:30013"/>
        <dbReference type="ChEBI" id="CHEBI:30616"/>
        <dbReference type="ChEBI" id="CHEBI:61977"/>
        <dbReference type="ChEBI" id="CHEBI:456216"/>
        <dbReference type="EC" id="2.7.11.1"/>
    </reaction>
</comment>
<name>A0A6P9DX33_JUGRE</name>
<dbReference type="Gene3D" id="1.10.510.10">
    <property type="entry name" value="Transferase(Phosphotransferase) domain 1"/>
    <property type="match status" value="1"/>
</dbReference>
<dbReference type="InterPro" id="IPR011009">
    <property type="entry name" value="Kinase-like_dom_sf"/>
</dbReference>
<keyword evidence="12" id="KW-0067">ATP-binding</keyword>
<dbReference type="FunCoup" id="A0A6P9DX33">
    <property type="interactions" value="12"/>
</dbReference>
<dbReference type="EC" id="2.7.11.1" evidence="3"/>
<evidence type="ECO:0000256" key="17">
    <source>
        <dbReference type="ARBA" id="ARBA00047899"/>
    </source>
</evidence>
<keyword evidence="4" id="KW-0597">Phosphoprotein</keyword>
<comment type="similarity">
    <text evidence="2">Belongs to the protein kinase superfamily. Ser/Thr protein kinase family.</text>
</comment>
<dbReference type="FunFam" id="1.10.510.10:FF:000480">
    <property type="entry name" value="Pollen receptor-like kinase 1"/>
    <property type="match status" value="1"/>
</dbReference>
<dbReference type="InterPro" id="IPR013210">
    <property type="entry name" value="LRR_N_plant-typ"/>
</dbReference>
<dbReference type="OrthoDB" id="418615at2759"/>
<dbReference type="FunFam" id="3.30.200.20:FF:000307">
    <property type="entry name" value="pollen receptor-like kinase 1"/>
    <property type="match status" value="1"/>
</dbReference>
<dbReference type="SUPFAM" id="SSF52058">
    <property type="entry name" value="L domain-like"/>
    <property type="match status" value="1"/>
</dbReference>
<evidence type="ECO:0000259" key="19">
    <source>
        <dbReference type="PROSITE" id="PS50011"/>
    </source>
</evidence>
<dbReference type="GeneID" id="109004945"/>
<dbReference type="GO" id="GO:0080092">
    <property type="term" value="P:regulation of pollen tube growth"/>
    <property type="evidence" value="ECO:0000318"/>
    <property type="project" value="GO_Central"/>
</dbReference>
<dbReference type="Proteomes" id="UP000235220">
    <property type="component" value="Chromosome 12"/>
</dbReference>
<evidence type="ECO:0000256" key="4">
    <source>
        <dbReference type="ARBA" id="ARBA00022553"/>
    </source>
</evidence>
<evidence type="ECO:0000256" key="16">
    <source>
        <dbReference type="ARBA" id="ARBA00023180"/>
    </source>
</evidence>
<evidence type="ECO:0000256" key="6">
    <source>
        <dbReference type="ARBA" id="ARBA00022679"/>
    </source>
</evidence>
<keyword evidence="16" id="KW-0325">Glycoprotein</keyword>
<dbReference type="PROSITE" id="PS50011">
    <property type="entry name" value="PROTEIN_KINASE_DOM"/>
    <property type="match status" value="1"/>
</dbReference>
<keyword evidence="20" id="KW-1185">Reference proteome</keyword>
<dbReference type="PANTHER" id="PTHR48007">
    <property type="entry name" value="LEUCINE-RICH REPEAT RECEPTOR-LIKE PROTEIN KINASE PXC1"/>
    <property type="match status" value="1"/>
</dbReference>
<evidence type="ECO:0000256" key="3">
    <source>
        <dbReference type="ARBA" id="ARBA00012513"/>
    </source>
</evidence>
<keyword evidence="11" id="KW-0418">Kinase</keyword>
<dbReference type="InterPro" id="IPR046959">
    <property type="entry name" value="PRK1-6/SRF4-like"/>
</dbReference>
<reference evidence="21" key="1">
    <citation type="submission" date="2025-08" db="UniProtKB">
        <authorList>
            <consortium name="RefSeq"/>
        </authorList>
    </citation>
    <scope>IDENTIFICATION</scope>
    <source>
        <tissue evidence="21">Leaves</tissue>
    </source>
</reference>
<evidence type="ECO:0000256" key="15">
    <source>
        <dbReference type="ARBA" id="ARBA00023170"/>
    </source>
</evidence>
<dbReference type="FunFam" id="3.80.10.10:FF:000041">
    <property type="entry name" value="LRR receptor-like serine/threonine-protein kinase ERECTA"/>
    <property type="match status" value="1"/>
</dbReference>
<evidence type="ECO:0000256" key="9">
    <source>
        <dbReference type="ARBA" id="ARBA00022737"/>
    </source>
</evidence>
<dbReference type="InterPro" id="IPR001611">
    <property type="entry name" value="Leu-rich_rpt"/>
</dbReference>
<evidence type="ECO:0000256" key="14">
    <source>
        <dbReference type="ARBA" id="ARBA00023136"/>
    </source>
</evidence>
<evidence type="ECO:0000256" key="11">
    <source>
        <dbReference type="ARBA" id="ARBA00022777"/>
    </source>
</evidence>
<dbReference type="GO" id="GO:0005886">
    <property type="term" value="C:plasma membrane"/>
    <property type="evidence" value="ECO:0000318"/>
    <property type="project" value="GO_Central"/>
</dbReference>
<evidence type="ECO:0000256" key="13">
    <source>
        <dbReference type="ARBA" id="ARBA00022989"/>
    </source>
</evidence>
<evidence type="ECO:0000313" key="20">
    <source>
        <dbReference type="Proteomes" id="UP000235220"/>
    </source>
</evidence>
<keyword evidence="6" id="KW-0808">Transferase</keyword>
<dbReference type="InterPro" id="IPR032675">
    <property type="entry name" value="LRR_dom_sf"/>
</dbReference>
<keyword evidence="14" id="KW-0472">Membrane</keyword>
<evidence type="ECO:0000256" key="1">
    <source>
        <dbReference type="ARBA" id="ARBA00004167"/>
    </source>
</evidence>
<keyword evidence="8" id="KW-0732">Signal</keyword>
<dbReference type="AlphaFoldDB" id="A0A6P9DX33"/>
<dbReference type="Gene3D" id="3.30.200.20">
    <property type="entry name" value="Phosphorylase Kinase, domain 1"/>
    <property type="match status" value="1"/>
</dbReference>
<dbReference type="Gramene" id="Jr12_16280_p1">
    <property type="protein sequence ID" value="cds.Jr12_16280_p1"/>
    <property type="gene ID" value="Jr12_16280"/>
</dbReference>
<dbReference type="Pfam" id="PF13855">
    <property type="entry name" value="LRR_8"/>
    <property type="match status" value="1"/>
</dbReference>
<evidence type="ECO:0000256" key="10">
    <source>
        <dbReference type="ARBA" id="ARBA00022741"/>
    </source>
</evidence>
<keyword evidence="13" id="KW-1133">Transmembrane helix</keyword>
<comment type="catalytic activity">
    <reaction evidence="18">
        <text>L-seryl-[protein] + ATP = O-phospho-L-seryl-[protein] + ADP + H(+)</text>
        <dbReference type="Rhea" id="RHEA:17989"/>
        <dbReference type="Rhea" id="RHEA-COMP:9863"/>
        <dbReference type="Rhea" id="RHEA-COMP:11604"/>
        <dbReference type="ChEBI" id="CHEBI:15378"/>
        <dbReference type="ChEBI" id="CHEBI:29999"/>
        <dbReference type="ChEBI" id="CHEBI:30616"/>
        <dbReference type="ChEBI" id="CHEBI:83421"/>
        <dbReference type="ChEBI" id="CHEBI:456216"/>
        <dbReference type="EC" id="2.7.11.1"/>
    </reaction>
</comment>